<evidence type="ECO:0000313" key="3">
    <source>
        <dbReference type="Proteomes" id="UP000283895"/>
    </source>
</evidence>
<evidence type="ECO:0000313" key="2">
    <source>
        <dbReference type="EMBL" id="ROV88134.1"/>
    </source>
</evidence>
<feature type="region of interest" description="Disordered" evidence="1">
    <location>
        <begin position="74"/>
        <end position="115"/>
    </location>
</feature>
<accession>A0A423VBD5</accession>
<proteinExistence type="predicted"/>
<keyword evidence="3" id="KW-1185">Reference proteome</keyword>
<sequence length="126" mass="13790">MSLDVFKGDLLAVNLPTRVSKPRPVSGPELPLPDKMPELVLETFPSEILLAIEENLAPDWRPISSLSAPTPKLNLPALRARQGDRVSTAYEASDWPRSASPRSRDHPSFALSPSPAPRFLLASIEL</sequence>
<dbReference type="AlphaFoldDB" id="A0A423VBD5"/>
<gene>
    <name evidence="2" type="ORF">VMCG_10422</name>
</gene>
<organism evidence="2 3">
    <name type="scientific">Cytospora schulzeri</name>
    <dbReference type="NCBI Taxonomy" id="448051"/>
    <lineage>
        <taxon>Eukaryota</taxon>
        <taxon>Fungi</taxon>
        <taxon>Dikarya</taxon>
        <taxon>Ascomycota</taxon>
        <taxon>Pezizomycotina</taxon>
        <taxon>Sordariomycetes</taxon>
        <taxon>Sordariomycetidae</taxon>
        <taxon>Diaporthales</taxon>
        <taxon>Cytosporaceae</taxon>
        <taxon>Cytospora</taxon>
    </lineage>
</organism>
<evidence type="ECO:0000256" key="1">
    <source>
        <dbReference type="SAM" id="MobiDB-lite"/>
    </source>
</evidence>
<protein>
    <submittedName>
        <fullName evidence="2">Uncharacterized protein</fullName>
    </submittedName>
</protein>
<reference evidence="2 3" key="1">
    <citation type="submission" date="2015-09" db="EMBL/GenBank/DDBJ databases">
        <title>Host preference determinants of Valsa canker pathogens revealed by comparative genomics.</title>
        <authorList>
            <person name="Yin Z."/>
            <person name="Huang L."/>
        </authorList>
    </citation>
    <scope>NUCLEOTIDE SEQUENCE [LARGE SCALE GENOMIC DNA]</scope>
    <source>
        <strain evidence="2 3">03-1</strain>
    </source>
</reference>
<comment type="caution">
    <text evidence="2">The sequence shown here is derived from an EMBL/GenBank/DDBJ whole genome shotgun (WGS) entry which is preliminary data.</text>
</comment>
<name>A0A423VBD5_9PEZI</name>
<dbReference type="Proteomes" id="UP000283895">
    <property type="component" value="Unassembled WGS sequence"/>
</dbReference>
<dbReference type="EMBL" id="LKEA01000083">
    <property type="protein sequence ID" value="ROV88134.1"/>
    <property type="molecule type" value="Genomic_DNA"/>
</dbReference>